<feature type="transmembrane region" description="Helical" evidence="1">
    <location>
        <begin position="358"/>
        <end position="380"/>
    </location>
</feature>
<protein>
    <submittedName>
        <fullName evidence="3">MFS transporter</fullName>
    </submittedName>
</protein>
<dbReference type="Gene3D" id="1.20.1250.20">
    <property type="entry name" value="MFS general substrate transporter like domains"/>
    <property type="match status" value="2"/>
</dbReference>
<dbReference type="PANTHER" id="PTHR11360:SF290">
    <property type="entry name" value="MONOCARBOXYLATE MFS PERMEASE"/>
    <property type="match status" value="1"/>
</dbReference>
<keyword evidence="1" id="KW-0472">Membrane</keyword>
<keyword evidence="1" id="KW-0812">Transmembrane</keyword>
<evidence type="ECO:0000313" key="5">
    <source>
        <dbReference type="Proteomes" id="UP000671910"/>
    </source>
</evidence>
<gene>
    <name evidence="2" type="ORF">GMI68_05530</name>
    <name evidence="3" type="ORF">J7S26_07340</name>
</gene>
<dbReference type="Pfam" id="PF07690">
    <property type="entry name" value="MFS_1"/>
    <property type="match status" value="1"/>
</dbReference>
<dbReference type="PANTHER" id="PTHR11360">
    <property type="entry name" value="MONOCARBOXYLATE TRANSPORTER"/>
    <property type="match status" value="1"/>
</dbReference>
<dbReference type="Proteomes" id="UP000671910">
    <property type="component" value="Chromosome"/>
</dbReference>
<feature type="transmembrane region" description="Helical" evidence="1">
    <location>
        <begin position="386"/>
        <end position="408"/>
    </location>
</feature>
<dbReference type="Proteomes" id="UP000636394">
    <property type="component" value="Unassembled WGS sequence"/>
</dbReference>
<keyword evidence="4" id="KW-1185">Reference proteome</keyword>
<organism evidence="3 5">
    <name type="scientific">Xiamenia xianingshaonis</name>
    <dbReference type="NCBI Taxonomy" id="2682776"/>
    <lineage>
        <taxon>Bacteria</taxon>
        <taxon>Bacillati</taxon>
        <taxon>Actinomycetota</taxon>
        <taxon>Coriobacteriia</taxon>
        <taxon>Eggerthellales</taxon>
        <taxon>Eggerthellaceae</taxon>
        <taxon>Xiamenia</taxon>
    </lineage>
</organism>
<feature type="transmembrane region" description="Helical" evidence="1">
    <location>
        <begin position="103"/>
        <end position="126"/>
    </location>
</feature>
<feature type="transmembrane region" description="Helical" evidence="1">
    <location>
        <begin position="80"/>
        <end position="97"/>
    </location>
</feature>
<dbReference type="GO" id="GO:0022857">
    <property type="term" value="F:transmembrane transporter activity"/>
    <property type="evidence" value="ECO:0007669"/>
    <property type="project" value="InterPro"/>
</dbReference>
<dbReference type="InterPro" id="IPR011701">
    <property type="entry name" value="MFS"/>
</dbReference>
<reference evidence="3" key="2">
    <citation type="submission" date="2021-04" db="EMBL/GenBank/DDBJ databases">
        <title>Novel species in family Eggerthellaceae.</title>
        <authorList>
            <person name="Zhang G."/>
        </authorList>
    </citation>
    <scope>NUCLEOTIDE SEQUENCE</scope>
    <source>
        <strain evidence="3">Zg-886</strain>
    </source>
</reference>
<feature type="transmembrane region" description="Helical" evidence="1">
    <location>
        <begin position="227"/>
        <end position="245"/>
    </location>
</feature>
<feature type="transmembrane region" description="Helical" evidence="1">
    <location>
        <begin position="52"/>
        <end position="73"/>
    </location>
</feature>
<feature type="transmembrane region" description="Helical" evidence="1">
    <location>
        <begin position="294"/>
        <end position="317"/>
    </location>
</feature>
<keyword evidence="1" id="KW-1133">Transmembrane helix</keyword>
<dbReference type="RefSeq" id="WP_166339429.1">
    <property type="nucleotide sequence ID" value="NZ_CP072829.1"/>
</dbReference>
<dbReference type="KEGG" id="ebz:J7S26_07340"/>
<feature type="transmembrane region" description="Helical" evidence="1">
    <location>
        <begin position="323"/>
        <end position="346"/>
    </location>
</feature>
<evidence type="ECO:0000256" key="1">
    <source>
        <dbReference type="SAM" id="Phobius"/>
    </source>
</evidence>
<reference evidence="2 4" key="1">
    <citation type="submission" date="2019-11" db="EMBL/GenBank/DDBJ databases">
        <title>Eggerthellaceae novel genus isolated from the rectal contents of marmort.</title>
        <authorList>
            <person name="Zhang G."/>
        </authorList>
    </citation>
    <scope>NUCLEOTIDE SEQUENCE [LARGE SCALE GENOMIC DNA]</scope>
    <source>
        <strain evidence="2">Zg-886</strain>
        <strain evidence="4">zg-886</strain>
    </source>
</reference>
<proteinExistence type="predicted"/>
<evidence type="ECO:0000313" key="2">
    <source>
        <dbReference type="EMBL" id="NHM14231.1"/>
    </source>
</evidence>
<feature type="transmembrane region" description="Helical" evidence="1">
    <location>
        <begin position="138"/>
        <end position="163"/>
    </location>
</feature>
<evidence type="ECO:0000313" key="3">
    <source>
        <dbReference type="EMBL" id="QTU84157.1"/>
    </source>
</evidence>
<dbReference type="EMBL" id="WPCR01000006">
    <property type="protein sequence ID" value="NHM14231.1"/>
    <property type="molecule type" value="Genomic_DNA"/>
</dbReference>
<dbReference type="InterPro" id="IPR050327">
    <property type="entry name" value="Proton-linked_MCT"/>
</dbReference>
<dbReference type="InterPro" id="IPR036259">
    <property type="entry name" value="MFS_trans_sf"/>
</dbReference>
<feature type="transmembrane region" description="Helical" evidence="1">
    <location>
        <begin position="169"/>
        <end position="188"/>
    </location>
</feature>
<dbReference type="SUPFAM" id="SSF103473">
    <property type="entry name" value="MFS general substrate transporter"/>
    <property type="match status" value="1"/>
</dbReference>
<accession>A0A9E6SUE7</accession>
<dbReference type="AlphaFoldDB" id="A0A9E6SUE7"/>
<name>A0A9E6SUE7_9ACTN</name>
<dbReference type="EMBL" id="CP072829">
    <property type="protein sequence ID" value="QTU84157.1"/>
    <property type="molecule type" value="Genomic_DNA"/>
</dbReference>
<sequence>MANAHRKGRSWAQVASCCILCAFAFALPLPCFGVFISPMVASFQSSVTDVNLYFLFLNSAAVVSCAFGTRLLVRHMRATVAACSAAMTAGYLLLAAFPSVAMVWTAGIVAGICYPLCSSVLVPIVINQWFEKGQGTLVGISFGCVGIAGVAFGPVLAAGISLFGWRLTLAAATLVMELACGVVAAFLLRPAPKGASAVPAALDAAAGTASAGRDAACAPPAATRQTYFGATFAFMAVASVLSGVMGDMNTQINAIAQLSGFDPAVAALAFSCISAGLLVGKIALGWLKDRCGALAAIAFGCLLGMASFTCIGFAVVARSAGMLYVGAAVAGICTCLGTVAPALLSAEAYRGADRVRAVGHATAFCNVGMALGAPVFSLCFDAAGTYLPVVFGLCPVALCTVLATWACLRGGRRETTRPSTDGR</sequence>
<evidence type="ECO:0000313" key="4">
    <source>
        <dbReference type="Proteomes" id="UP000636394"/>
    </source>
</evidence>
<feature type="transmembrane region" description="Helical" evidence="1">
    <location>
        <begin position="265"/>
        <end position="287"/>
    </location>
</feature>